<dbReference type="PANTHER" id="PTHR21485:SF3">
    <property type="entry name" value="N-ACYLNEURAMINATE CYTIDYLYLTRANSFERASE"/>
    <property type="match status" value="1"/>
</dbReference>
<evidence type="ECO:0000256" key="3">
    <source>
        <dbReference type="ARBA" id="ARBA00011881"/>
    </source>
</evidence>
<evidence type="ECO:0000256" key="5">
    <source>
        <dbReference type="ARBA" id="ARBA00022801"/>
    </source>
</evidence>
<reference evidence="8 9" key="1">
    <citation type="submission" date="2016-02" db="EMBL/GenBank/DDBJ databases">
        <authorList>
            <person name="Wen L."/>
            <person name="He K."/>
            <person name="Yang H."/>
        </authorList>
    </citation>
    <scope>NUCLEOTIDE SEQUENCE [LARGE SCALE GENOMIC DNA]</scope>
    <source>
        <strain evidence="8 9">CV41</strain>
    </source>
</reference>
<dbReference type="PIRSF" id="PIRSF006118">
    <property type="entry name" value="KDO8-P_Ptase"/>
    <property type="match status" value="1"/>
</dbReference>
<feature type="binding site" evidence="7">
    <location>
        <position position="27"/>
    </location>
    <ligand>
        <name>Mg(2+)</name>
        <dbReference type="ChEBI" id="CHEBI:18420"/>
    </ligand>
</feature>
<keyword evidence="5 8" id="KW-0378">Hydrolase</keyword>
<evidence type="ECO:0000256" key="1">
    <source>
        <dbReference type="ARBA" id="ARBA00001946"/>
    </source>
</evidence>
<organism evidence="8 9">
    <name type="scientific">Cephaloticoccus capnophilus</name>
    <dbReference type="NCBI Taxonomy" id="1548208"/>
    <lineage>
        <taxon>Bacteria</taxon>
        <taxon>Pseudomonadati</taxon>
        <taxon>Verrucomicrobiota</taxon>
        <taxon>Opitutia</taxon>
        <taxon>Opitutales</taxon>
        <taxon>Opitutaceae</taxon>
        <taxon>Cephaloticoccus</taxon>
    </lineage>
</organism>
<dbReference type="NCBIfam" id="TIGR01670">
    <property type="entry name" value="KdsC-phosphatas"/>
    <property type="match status" value="1"/>
</dbReference>
<dbReference type="InterPro" id="IPR023214">
    <property type="entry name" value="HAD_sf"/>
</dbReference>
<comment type="caution">
    <text evidence="8">The sequence shown here is derived from an EMBL/GenBank/DDBJ whole genome shotgun (WGS) entry which is preliminary data.</text>
</comment>
<accession>A0A139SK32</accession>
<evidence type="ECO:0000256" key="4">
    <source>
        <dbReference type="ARBA" id="ARBA00022723"/>
    </source>
</evidence>
<dbReference type="Gene3D" id="3.40.50.1000">
    <property type="entry name" value="HAD superfamily/HAD-like"/>
    <property type="match status" value="1"/>
</dbReference>
<comment type="subunit">
    <text evidence="3">Homotetramer.</text>
</comment>
<gene>
    <name evidence="8" type="ORF">AXK12_06670</name>
</gene>
<dbReference type="GO" id="GO:0016788">
    <property type="term" value="F:hydrolase activity, acting on ester bonds"/>
    <property type="evidence" value="ECO:0007669"/>
    <property type="project" value="InterPro"/>
</dbReference>
<dbReference type="SFLD" id="SFLDS00003">
    <property type="entry name" value="Haloacid_Dehalogenase"/>
    <property type="match status" value="1"/>
</dbReference>
<dbReference type="InterPro" id="IPR010023">
    <property type="entry name" value="KdsC_fam"/>
</dbReference>
<evidence type="ECO:0000256" key="2">
    <source>
        <dbReference type="ARBA" id="ARBA00005893"/>
    </source>
</evidence>
<evidence type="ECO:0000313" key="8">
    <source>
        <dbReference type="EMBL" id="KXU34911.1"/>
    </source>
</evidence>
<keyword evidence="6 7" id="KW-0460">Magnesium</keyword>
<evidence type="ECO:0000256" key="6">
    <source>
        <dbReference type="ARBA" id="ARBA00022842"/>
    </source>
</evidence>
<comment type="similarity">
    <text evidence="2">Belongs to the KdsC family.</text>
</comment>
<dbReference type="SFLD" id="SFLDG01136">
    <property type="entry name" value="C1.6:_Phosphoserine_Phosphatas"/>
    <property type="match status" value="1"/>
</dbReference>
<dbReference type="AlphaFoldDB" id="A0A139SK32"/>
<dbReference type="SFLD" id="SFLDG01138">
    <property type="entry name" value="C1.6.2:_Deoxy-d-mannose-octulo"/>
    <property type="match status" value="1"/>
</dbReference>
<dbReference type="InterPro" id="IPR036412">
    <property type="entry name" value="HAD-like_sf"/>
</dbReference>
<keyword evidence="9" id="KW-1185">Reference proteome</keyword>
<sequence length="182" mass="19060">MTTTQTTPARNAATATDWAKIRLFAMDVDGVLTDGTVQIASDGTEAKVFSILDGMGLVRLARAGITTAWISGRPSEATTRRARELGIPHLIQGRTDKLAALSELAARLRLSPEHCAYMGDDDIDAPAISWAGVGIAAPEAMPSALDAANYVPARAAGRGAVREVCEHILGAHRGTEAAAVKQ</sequence>
<dbReference type="Proteomes" id="UP000071392">
    <property type="component" value="Unassembled WGS sequence"/>
</dbReference>
<dbReference type="SUPFAM" id="SSF56784">
    <property type="entry name" value="HAD-like"/>
    <property type="match status" value="1"/>
</dbReference>
<feature type="binding site" evidence="7">
    <location>
        <position position="120"/>
    </location>
    <ligand>
        <name>Mg(2+)</name>
        <dbReference type="ChEBI" id="CHEBI:18420"/>
    </ligand>
</feature>
<dbReference type="GO" id="GO:0046872">
    <property type="term" value="F:metal ion binding"/>
    <property type="evidence" value="ECO:0007669"/>
    <property type="project" value="UniProtKB-KW"/>
</dbReference>
<comment type="cofactor">
    <cofactor evidence="1 7">
        <name>Mg(2+)</name>
        <dbReference type="ChEBI" id="CHEBI:18420"/>
    </cofactor>
</comment>
<feature type="binding site" evidence="7">
    <location>
        <position position="29"/>
    </location>
    <ligand>
        <name>substrate</name>
    </ligand>
</feature>
<dbReference type="GO" id="GO:0008781">
    <property type="term" value="F:N-acylneuraminate cytidylyltransferase activity"/>
    <property type="evidence" value="ECO:0007669"/>
    <property type="project" value="TreeGrafter"/>
</dbReference>
<keyword evidence="4 7" id="KW-0479">Metal-binding</keyword>
<protein>
    <submittedName>
        <fullName evidence="8">HAD family hydrolase</fullName>
    </submittedName>
</protein>
<dbReference type="CDD" id="cd01630">
    <property type="entry name" value="HAD_KDO-like"/>
    <property type="match status" value="1"/>
</dbReference>
<dbReference type="FunFam" id="3.40.50.1000:FF:000029">
    <property type="entry name" value="3-deoxy-D-manno-octulosonate 8-phosphate phosphatase KdsC"/>
    <property type="match status" value="1"/>
</dbReference>
<proteinExistence type="inferred from homology"/>
<dbReference type="PANTHER" id="PTHR21485">
    <property type="entry name" value="HAD SUPERFAMILY MEMBERS CMAS AND KDSC"/>
    <property type="match status" value="1"/>
</dbReference>
<evidence type="ECO:0000256" key="7">
    <source>
        <dbReference type="PIRSR" id="PIRSR006118-2"/>
    </source>
</evidence>
<dbReference type="EMBL" id="LSZP01000047">
    <property type="protein sequence ID" value="KXU34911.1"/>
    <property type="molecule type" value="Genomic_DNA"/>
</dbReference>
<name>A0A139SK32_9BACT</name>
<dbReference type="OrthoDB" id="9805604at2"/>
<dbReference type="RefSeq" id="WP_068712613.1">
    <property type="nucleotide sequence ID" value="NZ_LSZP01000047.1"/>
</dbReference>
<dbReference type="Pfam" id="PF08282">
    <property type="entry name" value="Hydrolase_3"/>
    <property type="match status" value="1"/>
</dbReference>
<dbReference type="STRING" id="1548208.AXK12_06670"/>
<evidence type="ECO:0000313" key="9">
    <source>
        <dbReference type="Proteomes" id="UP000071392"/>
    </source>
</evidence>
<dbReference type="InterPro" id="IPR050793">
    <property type="entry name" value="CMP-NeuNAc_synthase"/>
</dbReference>